<feature type="region of interest" description="Disordered" evidence="2">
    <location>
        <begin position="25"/>
        <end position="83"/>
    </location>
</feature>
<feature type="compositionally biased region" description="Pro residues" evidence="2">
    <location>
        <begin position="456"/>
        <end position="466"/>
    </location>
</feature>
<organism evidence="3">
    <name type="scientific">Valeriana jatamansi tymovirus 1</name>
    <dbReference type="NCBI Taxonomy" id="3075581"/>
    <lineage>
        <taxon>Viruses</taxon>
        <taxon>Riboviria</taxon>
        <taxon>Orthornavirae</taxon>
        <taxon>Kitrinoviricota</taxon>
        <taxon>Alsuviricetes</taxon>
        <taxon>Tymovirales</taxon>
        <taxon>Tymoviridae</taxon>
        <taxon>Tymovirus</taxon>
    </lineage>
</organism>
<reference evidence="3" key="2">
    <citation type="submission" date="2023-04" db="EMBL/GenBank/DDBJ databases">
        <authorList>
            <person name="Chu B."/>
            <person name="Zhao M."/>
            <person name="Gao L."/>
            <person name="Li S."/>
            <person name="Zi S."/>
            <person name="Yang Z."/>
            <person name="Chen Z."/>
        </authorList>
    </citation>
    <scope>NUCLEOTIDE SEQUENCE</scope>
    <source>
        <strain evidence="3">YN</strain>
    </source>
</reference>
<accession>A0AA96HDG8</accession>
<feature type="compositionally biased region" description="Low complexity" evidence="2">
    <location>
        <begin position="54"/>
        <end position="71"/>
    </location>
</feature>
<feature type="compositionally biased region" description="Pro residues" evidence="2">
    <location>
        <begin position="433"/>
        <end position="444"/>
    </location>
</feature>
<feature type="region of interest" description="Disordered" evidence="2">
    <location>
        <begin position="628"/>
        <end position="655"/>
    </location>
</feature>
<feature type="region of interest" description="Disordered" evidence="2">
    <location>
        <begin position="97"/>
        <end position="340"/>
    </location>
</feature>
<feature type="compositionally biased region" description="Basic residues" evidence="2">
    <location>
        <begin position="191"/>
        <end position="208"/>
    </location>
</feature>
<evidence type="ECO:0000256" key="2">
    <source>
        <dbReference type="SAM" id="MobiDB-lite"/>
    </source>
</evidence>
<dbReference type="InterPro" id="IPR004935">
    <property type="entry name" value="45/70kDa_tymovirus"/>
</dbReference>
<evidence type="ECO:0000256" key="1">
    <source>
        <dbReference type="ARBA" id="ARBA00008523"/>
    </source>
</evidence>
<feature type="compositionally biased region" description="Pro residues" evidence="2">
    <location>
        <begin position="372"/>
        <end position="385"/>
    </location>
</feature>
<feature type="compositionally biased region" description="Low complexity" evidence="2">
    <location>
        <begin position="270"/>
        <end position="279"/>
    </location>
</feature>
<name>A0AA96HDG8_9VIRU</name>
<reference evidence="3" key="1">
    <citation type="journal article" date="2023" name="Arch. Virol.">
        <title>Complete genome sequence analysis of Valeriana jatamansi tymovirus 1: a novel member of the genus Tymovirus infecting Valeriana jatamansi Jones.</title>
        <authorList>
            <person name="Chu B."/>
            <person name="Anane R.F."/>
            <person name="Li S."/>
            <person name="Gao L."/>
            <person name="Zi S."/>
            <person name="Yan K."/>
            <person name="Ji K."/>
            <person name="Chen Z."/>
            <person name="Zhao M."/>
        </authorList>
    </citation>
    <scope>NUCLEOTIDE SEQUENCE</scope>
    <source>
        <strain evidence="3">YN</strain>
    </source>
</reference>
<feature type="compositionally biased region" description="Pro residues" evidence="2">
    <location>
        <begin position="253"/>
        <end position="269"/>
    </location>
</feature>
<dbReference type="EMBL" id="OQ730267">
    <property type="protein sequence ID" value="WNN30605.1"/>
    <property type="molecule type" value="Genomic_RNA"/>
</dbReference>
<protein>
    <submittedName>
        <fullName evidence="3">Movement protein</fullName>
    </submittedName>
</protein>
<feature type="region of interest" description="Disordered" evidence="2">
    <location>
        <begin position="546"/>
        <end position="611"/>
    </location>
</feature>
<evidence type="ECO:0000313" key="3">
    <source>
        <dbReference type="EMBL" id="WNN30605.1"/>
    </source>
</evidence>
<feature type="region of interest" description="Disordered" evidence="2">
    <location>
        <begin position="424"/>
        <end position="534"/>
    </location>
</feature>
<feature type="compositionally biased region" description="Low complexity" evidence="2">
    <location>
        <begin position="547"/>
        <end position="586"/>
    </location>
</feature>
<feature type="region of interest" description="Disordered" evidence="2">
    <location>
        <begin position="352"/>
        <end position="388"/>
    </location>
</feature>
<sequence length="674" mass="74353">MSNGFPAGPQRPVCHVAPRLLSPPRARVGQRLPPALPHHLPLDGSLRTHPLPSPLRNPNLRPRNHPSSPRHPQGHRDLSSPSPLVLSRHNAFKRNVHEARQVSQTSKQECQLPRAHQLPPDPHGLRPLPNHLPPPSNPSHNLHARRPHVLPSLTNPRPLLPSPPSAKAPCKPRSPPRINLHRPLSSPQPLHLHHSKPNPPLHPRKPRRGQLQSAPPSFVLAPHQLHLPPLPHSHSDHSGILGPCPLSSHPTRTSPPRPQILPPTRPLLPSPLLQLPTTPNRSSLLPNPRRDRTPLRHFPSATTTPPARSNGCLQRPLHLHPRSPNSANLRPSRFRQDPVQQTRTRLGYFQRLGQSPDLRPPHLPHPSKRQLPPLPKSHPQPPALPLPTLASSRRHRRSFPLLPHPPSHLPPIVFASPKGKVHFRLPSLFPSQTPSPKPQSPPPHSNWSSLTFQFPSPAPSLLPPAPHTSTDPFSPSLPIPSPSNSAQTSPQSVDSLPRSSRTLATRLETFWARKPSSPTRHLPRHTSPLQIQPLLGTTVPVMSISHSLPPIRTRPTPSSPLSPTSLSPTRIPFSPHSSHSYASCHSPSRDSHPNSSPRSDSSPTLSPPIVQSHPFFGASSLTLHTFQSTRSLPGDLPDSSPRQPPPTSPNQSLFPDHATKLKYLELHFRQPLFE</sequence>
<feature type="compositionally biased region" description="Polar residues" evidence="2">
    <location>
        <begin position="486"/>
        <end position="503"/>
    </location>
</feature>
<feature type="compositionally biased region" description="Low complexity" evidence="2">
    <location>
        <begin position="593"/>
        <end position="608"/>
    </location>
</feature>
<proteinExistence type="inferred from homology"/>
<comment type="similarity">
    <text evidence="1">Belongs to the tymoviridae protein p69 family.</text>
</comment>
<dbReference type="Pfam" id="PF03251">
    <property type="entry name" value="Tymo_45kd_70kd"/>
    <property type="match status" value="1"/>
</dbReference>